<dbReference type="Pfam" id="PF00961">
    <property type="entry name" value="LAGLIDADG_1"/>
    <property type="match status" value="1"/>
</dbReference>
<dbReference type="GO" id="GO:0005739">
    <property type="term" value="C:mitochondrion"/>
    <property type="evidence" value="ECO:0007669"/>
    <property type="project" value="UniProtKB-ARBA"/>
</dbReference>
<proteinExistence type="predicted"/>
<evidence type="ECO:0000313" key="2">
    <source>
        <dbReference type="EMBL" id="AAN04063.1"/>
    </source>
</evidence>
<dbReference type="Gene3D" id="3.10.28.10">
    <property type="entry name" value="Homing endonucleases"/>
    <property type="match status" value="2"/>
</dbReference>
<sequence>MICWICRRDGSWNVDGNRVNFIIRQKDPRGLHFIRKHLGFGRIILAKDGYYNFTVTNASLSKRLVPIFNGNLVLKKTINRYKAYHEALAMRFTDLPAFNSNRKLPSLLDGWLSGFTQADGGFSVVIQKRKAATLGYRVRLKYYVDQKNESEMLQAIRNLFNTGSVVKRSGPPGMKRYEIYSNTAVITVINYFTAHPVFFDKHIAFIKWVKIYYIIKKSRLTQTNLDKILKLENNVSPSQNPRLKI</sequence>
<dbReference type="EMBL" id="AF538043">
    <property type="protein sequence ID" value="AAN04063.1"/>
    <property type="molecule type" value="Genomic_DNA"/>
</dbReference>
<organism evidence="2">
    <name type="scientific">Amoebidium parasiticum</name>
    <dbReference type="NCBI Taxonomy" id="4881"/>
    <lineage>
        <taxon>Eukaryota</taxon>
        <taxon>Ichthyosporea</taxon>
        <taxon>Ichthyophonida</taxon>
        <taxon>Amoebidiaceae</taxon>
        <taxon>Amoebidium</taxon>
    </lineage>
</organism>
<reference evidence="2" key="1">
    <citation type="journal article" date="2002" name="Curr. Biol.">
        <title>The closest unicellular relatives of animals.</title>
        <authorList>
            <person name="Lang B.F."/>
            <person name="O'Kelly C."/>
            <person name="Nerad T."/>
            <person name="Gray M.W."/>
            <person name="Burger G."/>
        </authorList>
    </citation>
    <scope>NUCLEOTIDE SEQUENCE</scope>
    <source>
        <strain evidence="2">JAP-7-2</strain>
    </source>
</reference>
<feature type="domain" description="Homing endonuclease LAGLIDADG" evidence="1">
    <location>
        <begin position="112"/>
        <end position="212"/>
    </location>
</feature>
<dbReference type="InterPro" id="IPR051289">
    <property type="entry name" value="LAGLIDADG_Endonuclease"/>
</dbReference>
<dbReference type="SUPFAM" id="SSF55608">
    <property type="entry name" value="Homing endonucleases"/>
    <property type="match status" value="2"/>
</dbReference>
<name>Q8M0C9_AMOPA</name>
<gene>
    <name evidence="2" type="primary">orf245</name>
</gene>
<dbReference type="InterPro" id="IPR004860">
    <property type="entry name" value="LAGLIDADG_dom"/>
</dbReference>
<dbReference type="InterPro" id="IPR027434">
    <property type="entry name" value="Homing_endonucl"/>
</dbReference>
<accession>Q8M0C9</accession>
<dbReference type="GO" id="GO:0004519">
    <property type="term" value="F:endonuclease activity"/>
    <property type="evidence" value="ECO:0007669"/>
    <property type="project" value="InterPro"/>
</dbReference>
<geneLocation type="mitochondrion" evidence="2"/>
<keyword evidence="2" id="KW-0496">Mitochondrion</keyword>
<evidence type="ECO:0000259" key="1">
    <source>
        <dbReference type="Pfam" id="PF00961"/>
    </source>
</evidence>
<dbReference type="AlphaFoldDB" id="Q8M0C9"/>
<protein>
    <submittedName>
        <fullName evidence="2">Orf245</fullName>
    </submittedName>
</protein>
<dbReference type="PANTHER" id="PTHR36181">
    <property type="entry name" value="INTRON-ENCODED ENDONUCLEASE AI3-RELATED"/>
    <property type="match status" value="1"/>
</dbReference>
<dbReference type="PANTHER" id="PTHR36181:SF3">
    <property type="entry name" value="INTRON-ENCODED DNA ENDONUCLEASE AI5 BETA"/>
    <property type="match status" value="1"/>
</dbReference>